<dbReference type="PANTHER" id="PTHR43903">
    <property type="entry name" value="NEUROLIGIN"/>
    <property type="match status" value="1"/>
</dbReference>
<evidence type="ECO:0000259" key="3">
    <source>
        <dbReference type="Pfam" id="PF00135"/>
    </source>
</evidence>
<dbReference type="OrthoDB" id="3200163at2759"/>
<dbReference type="WBParaSite" id="SBAD_0000477701-mRNA-1">
    <property type="protein sequence ID" value="SBAD_0000477701-mRNA-1"/>
    <property type="gene ID" value="SBAD_0000477701"/>
</dbReference>
<evidence type="ECO:0000256" key="1">
    <source>
        <dbReference type="ARBA" id="ARBA00005964"/>
    </source>
</evidence>
<name>A0A183ILT8_9BILA</name>
<evidence type="ECO:0000256" key="2">
    <source>
        <dbReference type="SAM" id="SignalP"/>
    </source>
</evidence>
<organism evidence="6">
    <name type="scientific">Soboliphyme baturini</name>
    <dbReference type="NCBI Taxonomy" id="241478"/>
    <lineage>
        <taxon>Eukaryota</taxon>
        <taxon>Metazoa</taxon>
        <taxon>Ecdysozoa</taxon>
        <taxon>Nematoda</taxon>
        <taxon>Enoplea</taxon>
        <taxon>Dorylaimia</taxon>
        <taxon>Dioctophymatida</taxon>
        <taxon>Dioctophymatoidea</taxon>
        <taxon>Soboliphymatidae</taxon>
        <taxon>Soboliphyme</taxon>
    </lineage>
</organism>
<dbReference type="Pfam" id="PF00135">
    <property type="entry name" value="COesterase"/>
    <property type="match status" value="1"/>
</dbReference>
<dbReference type="InterPro" id="IPR029058">
    <property type="entry name" value="AB_hydrolase_fold"/>
</dbReference>
<dbReference type="Proteomes" id="UP000270296">
    <property type="component" value="Unassembled WGS sequence"/>
</dbReference>
<reference evidence="4 5" key="2">
    <citation type="submission" date="2018-11" db="EMBL/GenBank/DDBJ databases">
        <authorList>
            <consortium name="Pathogen Informatics"/>
        </authorList>
    </citation>
    <scope>NUCLEOTIDE SEQUENCE [LARGE SCALE GENOMIC DNA]</scope>
</reference>
<comment type="similarity">
    <text evidence="1">Belongs to the type-B carboxylesterase/lipase family.</text>
</comment>
<keyword evidence="2" id="KW-0732">Signal</keyword>
<protein>
    <submittedName>
        <fullName evidence="6">COesterase domain-containing protein</fullName>
    </submittedName>
</protein>
<dbReference type="InterPro" id="IPR051093">
    <property type="entry name" value="Neuroligin/BSAL"/>
</dbReference>
<reference evidence="6" key="1">
    <citation type="submission" date="2016-06" db="UniProtKB">
        <authorList>
            <consortium name="WormBaseParasite"/>
        </authorList>
    </citation>
    <scope>IDENTIFICATION</scope>
</reference>
<proteinExistence type="inferred from homology"/>
<sequence length="165" mass="18934">MTVPLSLLRLFLELITVLVLLDQVRSKIVDTSFGKVRGRSVQLPYAGLPQVEQYLGIPYGAPPVGSRRFMMPQTATKWTNTIKDATRMPPACIQFWPPALQLMRAEAMKWMTESRHTYLKKLSEFLRDQQEDCLNLNLYVPSKRGECTHDELCCHIHTFVANKPN</sequence>
<evidence type="ECO:0000313" key="5">
    <source>
        <dbReference type="Proteomes" id="UP000270296"/>
    </source>
</evidence>
<accession>A0A183ILT8</accession>
<feature type="chain" id="PRO_5043140107" evidence="2">
    <location>
        <begin position="27"/>
        <end position="165"/>
    </location>
</feature>
<feature type="signal peptide" evidence="2">
    <location>
        <begin position="1"/>
        <end position="26"/>
    </location>
</feature>
<evidence type="ECO:0000313" key="4">
    <source>
        <dbReference type="EMBL" id="VDP04855.1"/>
    </source>
</evidence>
<evidence type="ECO:0000313" key="6">
    <source>
        <dbReference type="WBParaSite" id="SBAD_0000477701-mRNA-1"/>
    </source>
</evidence>
<dbReference type="EMBL" id="UZAM01008414">
    <property type="protein sequence ID" value="VDP04855.1"/>
    <property type="molecule type" value="Genomic_DNA"/>
</dbReference>
<dbReference type="AlphaFoldDB" id="A0A183ILT8"/>
<dbReference type="InterPro" id="IPR002018">
    <property type="entry name" value="CarbesteraseB"/>
</dbReference>
<gene>
    <name evidence="4" type="ORF">SBAD_LOCUS4584</name>
</gene>
<dbReference type="SUPFAM" id="SSF53474">
    <property type="entry name" value="alpha/beta-Hydrolases"/>
    <property type="match status" value="1"/>
</dbReference>
<feature type="domain" description="Carboxylesterase type B" evidence="3">
    <location>
        <begin position="26"/>
        <end position="144"/>
    </location>
</feature>
<dbReference type="Gene3D" id="3.40.50.1820">
    <property type="entry name" value="alpha/beta hydrolase"/>
    <property type="match status" value="1"/>
</dbReference>
<keyword evidence="5" id="KW-1185">Reference proteome</keyword>